<organism evidence="1 2">
    <name type="scientific">Smallanthus sonchifolius</name>
    <dbReference type="NCBI Taxonomy" id="185202"/>
    <lineage>
        <taxon>Eukaryota</taxon>
        <taxon>Viridiplantae</taxon>
        <taxon>Streptophyta</taxon>
        <taxon>Embryophyta</taxon>
        <taxon>Tracheophyta</taxon>
        <taxon>Spermatophyta</taxon>
        <taxon>Magnoliopsida</taxon>
        <taxon>eudicotyledons</taxon>
        <taxon>Gunneridae</taxon>
        <taxon>Pentapetalae</taxon>
        <taxon>asterids</taxon>
        <taxon>campanulids</taxon>
        <taxon>Asterales</taxon>
        <taxon>Asteraceae</taxon>
        <taxon>Asteroideae</taxon>
        <taxon>Heliantheae alliance</taxon>
        <taxon>Millerieae</taxon>
        <taxon>Smallanthus</taxon>
    </lineage>
</organism>
<gene>
    <name evidence="1" type="ORF">L1987_72663</name>
</gene>
<reference evidence="2" key="1">
    <citation type="journal article" date="2022" name="Mol. Ecol. Resour.">
        <title>The genomes of chicory, endive, great burdock and yacon provide insights into Asteraceae palaeo-polyploidization history and plant inulin production.</title>
        <authorList>
            <person name="Fan W."/>
            <person name="Wang S."/>
            <person name="Wang H."/>
            <person name="Wang A."/>
            <person name="Jiang F."/>
            <person name="Liu H."/>
            <person name="Zhao H."/>
            <person name="Xu D."/>
            <person name="Zhang Y."/>
        </authorList>
    </citation>
    <scope>NUCLEOTIDE SEQUENCE [LARGE SCALE GENOMIC DNA]</scope>
    <source>
        <strain evidence="2">cv. Yunnan</strain>
    </source>
</reference>
<evidence type="ECO:0000313" key="1">
    <source>
        <dbReference type="EMBL" id="KAI3714073.1"/>
    </source>
</evidence>
<sequence>MSARALRKVLIEQESANNNLPADDQLESPPDSPPSFSNPFDLLNDQEENESSDVETSSTVKKEDDVKKKIVTNVSLPNQKSKKKKKKKNKVKELSSDKDDVKLLDSILKDLSFGVDSFNGKHHPAKNKPGNVNGAEKRWTTNILRVDAKFLSADNELRRIFGSKVVDSFEKGNQVGSSRQGRAGRRAIHSYKKTIIISPSEHWPRWDGSLSMELLECKNGYNYFRYVHSSTYSMAQRQFEAAKSTHDLNTIASILLHYPYHVDSLITLAEYFKFSGELQMSADATAKSLYALECAWHPLFTPLQGNCQLKYEHDINKPFFTTLFAHMKNMDRRGCHRSALEVCKLLISLDSDDPMGALFCIDYFSLRAEEYKWLERFSEEYNSDNSMWLYPNFSYSLAICRFYLEGEERSKETETKATSSDLMKQALMLHPSVVRKLVAKVPLKEQVWSKIVNHSFFGEDETGSASLDHLINIYVEKSYIIWRLPELHNFLKDTALSVIEKMEINQSEAQDWACVRKEAFASDKNEYSHLIVSDFSDSTPTIPPEVLQNFMVDPRLVEMHANQENAGGVVRAPPREVADRNALAVLFESMLPWVDYGTREGDDMPHDDED</sequence>
<protein>
    <submittedName>
        <fullName evidence="1">Uncharacterized protein</fullName>
    </submittedName>
</protein>
<evidence type="ECO:0000313" key="2">
    <source>
        <dbReference type="Proteomes" id="UP001056120"/>
    </source>
</evidence>
<proteinExistence type="predicted"/>
<dbReference type="Proteomes" id="UP001056120">
    <property type="component" value="Linkage Group LG24"/>
</dbReference>
<dbReference type="EMBL" id="CM042041">
    <property type="protein sequence ID" value="KAI3714073.1"/>
    <property type="molecule type" value="Genomic_DNA"/>
</dbReference>
<accession>A0ACB9AW83</accession>
<comment type="caution">
    <text evidence="1">The sequence shown here is derived from an EMBL/GenBank/DDBJ whole genome shotgun (WGS) entry which is preliminary data.</text>
</comment>
<reference evidence="1 2" key="2">
    <citation type="journal article" date="2022" name="Mol. Ecol. Resour.">
        <title>The genomes of chicory, endive, great burdock and yacon provide insights into Asteraceae paleo-polyploidization history and plant inulin production.</title>
        <authorList>
            <person name="Fan W."/>
            <person name="Wang S."/>
            <person name="Wang H."/>
            <person name="Wang A."/>
            <person name="Jiang F."/>
            <person name="Liu H."/>
            <person name="Zhao H."/>
            <person name="Xu D."/>
            <person name="Zhang Y."/>
        </authorList>
    </citation>
    <scope>NUCLEOTIDE SEQUENCE [LARGE SCALE GENOMIC DNA]</scope>
    <source>
        <strain evidence="2">cv. Yunnan</strain>
        <tissue evidence="1">Leaves</tissue>
    </source>
</reference>
<name>A0ACB9AW83_9ASTR</name>
<keyword evidence="2" id="KW-1185">Reference proteome</keyword>